<dbReference type="OrthoDB" id="537460at2759"/>
<feature type="repeat" description="ANK" evidence="6">
    <location>
        <begin position="194"/>
        <end position="227"/>
    </location>
</feature>
<dbReference type="GeneID" id="5005748"/>
<dbReference type="InterPro" id="IPR002893">
    <property type="entry name" value="Znf_MYND"/>
</dbReference>
<keyword evidence="2" id="KW-0677">Repeat</keyword>
<evidence type="ECO:0000256" key="5">
    <source>
        <dbReference type="ARBA" id="ARBA00023043"/>
    </source>
</evidence>
<dbReference type="Gramene" id="ABP00074">
    <property type="protein sequence ID" value="ABP00074"/>
    <property type="gene ID" value="OSTLU_27880"/>
</dbReference>
<evidence type="ECO:0000256" key="2">
    <source>
        <dbReference type="ARBA" id="ARBA00022737"/>
    </source>
</evidence>
<dbReference type="OMA" id="RTAYHWA"/>
<evidence type="ECO:0000256" key="6">
    <source>
        <dbReference type="PROSITE-ProRule" id="PRU00023"/>
    </source>
</evidence>
<dbReference type="PROSITE" id="PS50865">
    <property type="entry name" value="ZF_MYND_2"/>
    <property type="match status" value="1"/>
</dbReference>
<dbReference type="KEGG" id="olu:OSTLU_27880"/>
<dbReference type="RefSeq" id="XP_001421780.1">
    <property type="nucleotide sequence ID" value="XM_001421743.1"/>
</dbReference>
<dbReference type="InterPro" id="IPR002110">
    <property type="entry name" value="Ankyrin_rpt"/>
</dbReference>
<dbReference type="Gene3D" id="6.10.140.2220">
    <property type="match status" value="1"/>
</dbReference>
<dbReference type="EMBL" id="CP000595">
    <property type="protein sequence ID" value="ABP00074.1"/>
    <property type="molecule type" value="Genomic_DNA"/>
</dbReference>
<proteinExistence type="predicted"/>
<sequence length="543" mass="59559">MSINKIFLIAVYHDQLDDVIALSLEGKIDPALACVDGLDALSVSVLSPFASPSTTLWLLANGCDAFKVSPIGVSAAMLVCCDAKTSDMIVETVVRAANTPSKQIHLVDCAARWQRCDILMRLADGEKTIGSPVRRRIANATFAMDIDRWNETWIESILDEVGDADRSTSHVAAFVGNRQPFESARCVVNRRDSLQRTPLMYAIDGRQDVDFVEFLIHLGADVNAKGAHGSVLQHACRIGRHSIVEALLRTPGIRVDDFALHTAFGFGVELRTVEALCAAGGDLNVRCRPHGWLPVHYLADSMTRDAVRQPGRATEMLASRMKLMTFALDAHENDGDDEVRCSSGQTLLMLACAHSNAPLARMILRRAKDPAKLTALVDSRGRTAYHWACHRNATEALEVLKEFDVIRVVREIVDNDGQSGEALLAASIDTPRKHRSWPDPIERGDVLGTRERDTDADIASAIGAASALCARHFDLAQLPRKPKTCAGCFRLTTSPKRCARCKSEIYCSSACQRLSWPTHRALCVDAFPTLRETLLSTPSVEPR</sequence>
<accession>A4S8K3</accession>
<evidence type="ECO:0000256" key="7">
    <source>
        <dbReference type="PROSITE-ProRule" id="PRU00134"/>
    </source>
</evidence>
<organism evidence="9 10">
    <name type="scientific">Ostreococcus lucimarinus (strain CCE9901)</name>
    <dbReference type="NCBI Taxonomy" id="436017"/>
    <lineage>
        <taxon>Eukaryota</taxon>
        <taxon>Viridiplantae</taxon>
        <taxon>Chlorophyta</taxon>
        <taxon>Mamiellophyceae</taxon>
        <taxon>Mamiellales</taxon>
        <taxon>Bathycoccaceae</taxon>
        <taxon>Ostreococcus</taxon>
    </lineage>
</organism>
<evidence type="ECO:0000256" key="1">
    <source>
        <dbReference type="ARBA" id="ARBA00022723"/>
    </source>
</evidence>
<keyword evidence="1" id="KW-0479">Metal-binding</keyword>
<dbReference type="PANTHER" id="PTHR24180">
    <property type="entry name" value="CYCLIN-DEPENDENT KINASE INHIBITOR 2C-RELATED"/>
    <property type="match status" value="1"/>
</dbReference>
<dbReference type="PROSITE" id="PS01360">
    <property type="entry name" value="ZF_MYND_1"/>
    <property type="match status" value="1"/>
</dbReference>
<reference evidence="9 10" key="1">
    <citation type="journal article" date="2007" name="Proc. Natl. Acad. Sci. U.S.A.">
        <title>The tiny eukaryote Ostreococcus provides genomic insights into the paradox of plankton speciation.</title>
        <authorList>
            <person name="Palenik B."/>
            <person name="Grimwood J."/>
            <person name="Aerts A."/>
            <person name="Rouze P."/>
            <person name="Salamov A."/>
            <person name="Putnam N."/>
            <person name="Dupont C."/>
            <person name="Jorgensen R."/>
            <person name="Derelle E."/>
            <person name="Rombauts S."/>
            <person name="Zhou K."/>
            <person name="Otillar R."/>
            <person name="Merchant S.S."/>
            <person name="Podell S."/>
            <person name="Gaasterland T."/>
            <person name="Napoli C."/>
            <person name="Gendler K."/>
            <person name="Manuell A."/>
            <person name="Tai V."/>
            <person name="Vallon O."/>
            <person name="Piganeau G."/>
            <person name="Jancek S."/>
            <person name="Heijde M."/>
            <person name="Jabbari K."/>
            <person name="Bowler C."/>
            <person name="Lohr M."/>
            <person name="Robbens S."/>
            <person name="Werner G."/>
            <person name="Dubchak I."/>
            <person name="Pazour G.J."/>
            <person name="Ren Q."/>
            <person name="Paulsen I."/>
            <person name="Delwiche C."/>
            <person name="Schmutz J."/>
            <person name="Rokhsar D."/>
            <person name="Van de Peer Y."/>
            <person name="Moreau H."/>
            <person name="Grigoriev I.V."/>
        </authorList>
    </citation>
    <scope>NUCLEOTIDE SEQUENCE [LARGE SCALE GENOMIC DNA]</scope>
    <source>
        <strain evidence="9 10">CCE9901</strain>
    </source>
</reference>
<dbReference type="PROSITE" id="PS50088">
    <property type="entry name" value="ANK_REPEAT"/>
    <property type="match status" value="1"/>
</dbReference>
<evidence type="ECO:0000256" key="4">
    <source>
        <dbReference type="ARBA" id="ARBA00022833"/>
    </source>
</evidence>
<dbReference type="Pfam" id="PF01753">
    <property type="entry name" value="zf-MYND"/>
    <property type="match status" value="1"/>
</dbReference>
<evidence type="ECO:0000259" key="8">
    <source>
        <dbReference type="PROSITE" id="PS50865"/>
    </source>
</evidence>
<dbReference type="SUPFAM" id="SSF48403">
    <property type="entry name" value="Ankyrin repeat"/>
    <property type="match status" value="1"/>
</dbReference>
<evidence type="ECO:0000313" key="10">
    <source>
        <dbReference type="Proteomes" id="UP000001568"/>
    </source>
</evidence>
<dbReference type="Pfam" id="PF12796">
    <property type="entry name" value="Ank_2"/>
    <property type="match status" value="1"/>
</dbReference>
<dbReference type="SUPFAM" id="SSF144232">
    <property type="entry name" value="HIT/MYND zinc finger-like"/>
    <property type="match status" value="1"/>
</dbReference>
<feature type="domain" description="MYND-type" evidence="8">
    <location>
        <begin position="485"/>
        <end position="523"/>
    </location>
</feature>
<dbReference type="AlphaFoldDB" id="A4S8K3"/>
<gene>
    <name evidence="9" type="ORF">OSTLU_27880</name>
</gene>
<dbReference type="Proteomes" id="UP000001568">
    <property type="component" value="Chromosome 15"/>
</dbReference>
<dbReference type="InterPro" id="IPR036770">
    <property type="entry name" value="Ankyrin_rpt-contain_sf"/>
</dbReference>
<keyword evidence="5 6" id="KW-0040">ANK repeat</keyword>
<evidence type="ECO:0000256" key="3">
    <source>
        <dbReference type="ARBA" id="ARBA00022771"/>
    </source>
</evidence>
<dbReference type="STRING" id="436017.A4S8K3"/>
<dbReference type="Gene3D" id="1.25.40.20">
    <property type="entry name" value="Ankyrin repeat-containing domain"/>
    <property type="match status" value="2"/>
</dbReference>
<keyword evidence="10" id="KW-1185">Reference proteome</keyword>
<protein>
    <recommendedName>
        <fullName evidence="8">MYND-type domain-containing protein</fullName>
    </recommendedName>
</protein>
<dbReference type="SMART" id="SM00248">
    <property type="entry name" value="ANK"/>
    <property type="match status" value="4"/>
</dbReference>
<evidence type="ECO:0000313" key="9">
    <source>
        <dbReference type="EMBL" id="ABP00074.1"/>
    </source>
</evidence>
<dbReference type="PANTHER" id="PTHR24180:SF45">
    <property type="entry name" value="POLY [ADP-RIBOSE] POLYMERASE TANKYRASE"/>
    <property type="match status" value="1"/>
</dbReference>
<dbReference type="HOGENOM" id="CLU_501953_0_0_1"/>
<keyword evidence="4" id="KW-0862">Zinc</keyword>
<dbReference type="GO" id="GO:0008270">
    <property type="term" value="F:zinc ion binding"/>
    <property type="evidence" value="ECO:0007669"/>
    <property type="project" value="UniProtKB-KW"/>
</dbReference>
<dbReference type="InterPro" id="IPR051637">
    <property type="entry name" value="Ank_repeat_dom-contain_49"/>
</dbReference>
<name>A4S8K3_OSTLU</name>
<keyword evidence="3 7" id="KW-0863">Zinc-finger</keyword>
<dbReference type="Pfam" id="PF00023">
    <property type="entry name" value="Ank"/>
    <property type="match status" value="1"/>
</dbReference>